<evidence type="ECO:0000313" key="2">
    <source>
        <dbReference type="Proteomes" id="UP000386281"/>
    </source>
</evidence>
<reference evidence="1 2" key="1">
    <citation type="submission" date="2019-02" db="EMBL/GenBank/DDBJ databases">
        <authorList>
            <consortium name="Pathogen Informatics"/>
        </authorList>
    </citation>
    <scope>NUCLEOTIDE SEQUENCE [LARGE SCALE GENOMIC DNA]</scope>
    <source>
        <strain evidence="1 2">3012STDY7078520</strain>
    </source>
</reference>
<evidence type="ECO:0000313" key="1">
    <source>
        <dbReference type="EMBL" id="VEW11624.1"/>
    </source>
</evidence>
<sequence length="325" mass="36442">MGNILHATFWNVMELGDKEKQSRTRRVHVFNHLFREQWDVIGLIAVCNSARPALEESADQYGYEVISPRRPLDKASRPKEACTVMLVNRDRALLNVDATHLVEQRMIWDGDSLHSQRDQLLLTAAGVTIDFEGISLAVACVYTPLHREIELYRPTPVVSDPSSIGKRRRYTPQEAGYEQDVSTDTAVAWANDFQHASAADGLIVGGDWNALSERALQDHRPDIERSGRDSTGRAWRQLLQERPDPVPTYSYGDRVNRGYRFIDQVYTRLPEGLDARLDVTPPPAIDKSAVRMGFASDHAQLRVEVAPTRTHPDVGTTVQMAGACA</sequence>
<accession>A0A449D1X0</accession>
<organism evidence="1 2">
    <name type="scientific">Brevibacterium casei</name>
    <dbReference type="NCBI Taxonomy" id="33889"/>
    <lineage>
        <taxon>Bacteria</taxon>
        <taxon>Bacillati</taxon>
        <taxon>Actinomycetota</taxon>
        <taxon>Actinomycetes</taxon>
        <taxon>Micrococcales</taxon>
        <taxon>Brevibacteriaceae</taxon>
        <taxon>Brevibacterium</taxon>
    </lineage>
</organism>
<dbReference type="Gene3D" id="3.60.10.10">
    <property type="entry name" value="Endonuclease/exonuclease/phosphatase"/>
    <property type="match status" value="1"/>
</dbReference>
<dbReference type="InterPro" id="IPR036691">
    <property type="entry name" value="Endo/exonu/phosph_ase_sf"/>
</dbReference>
<dbReference type="SUPFAM" id="SSF56219">
    <property type="entry name" value="DNase I-like"/>
    <property type="match status" value="1"/>
</dbReference>
<dbReference type="AlphaFoldDB" id="A0A449D1X0"/>
<name>A0A449D1X0_9MICO</name>
<dbReference type="RefSeq" id="WP_190246665.1">
    <property type="nucleotide sequence ID" value="NZ_CAACXN010000014.1"/>
</dbReference>
<evidence type="ECO:0008006" key="3">
    <source>
        <dbReference type="Google" id="ProtNLM"/>
    </source>
</evidence>
<dbReference type="EMBL" id="CAACXN010000014">
    <property type="protein sequence ID" value="VEW11624.1"/>
    <property type="molecule type" value="Genomic_DNA"/>
</dbReference>
<proteinExistence type="predicted"/>
<protein>
    <recommendedName>
        <fullName evidence="3">Endonuclease/exonuclease/phosphatase</fullName>
    </recommendedName>
</protein>
<dbReference type="Proteomes" id="UP000386281">
    <property type="component" value="Unassembled WGS sequence"/>
</dbReference>
<gene>
    <name evidence="1" type="ORF">NCTC12391_00799</name>
</gene>